<dbReference type="Proteomes" id="UP000094094">
    <property type="component" value="Chromosome"/>
</dbReference>
<evidence type="ECO:0000259" key="1">
    <source>
        <dbReference type="Pfam" id="PF08241"/>
    </source>
</evidence>
<dbReference type="EMBL" id="CP017157">
    <property type="protein sequence ID" value="AOP46667.1"/>
    <property type="molecule type" value="Genomic_DNA"/>
</dbReference>
<evidence type="ECO:0000313" key="3">
    <source>
        <dbReference type="Proteomes" id="UP000094094"/>
    </source>
</evidence>
<dbReference type="GO" id="GO:0008757">
    <property type="term" value="F:S-adenosylmethionine-dependent methyltransferase activity"/>
    <property type="evidence" value="ECO:0007669"/>
    <property type="project" value="InterPro"/>
</dbReference>
<dbReference type="SUPFAM" id="SSF53335">
    <property type="entry name" value="S-adenosyl-L-methionine-dependent methyltransferases"/>
    <property type="match status" value="1"/>
</dbReference>
<dbReference type="Pfam" id="PF08241">
    <property type="entry name" value="Methyltransf_11"/>
    <property type="match status" value="1"/>
</dbReference>
<dbReference type="GO" id="GO:0032259">
    <property type="term" value="P:methylation"/>
    <property type="evidence" value="ECO:0007669"/>
    <property type="project" value="UniProtKB-KW"/>
</dbReference>
<dbReference type="Gene3D" id="3.40.50.150">
    <property type="entry name" value="Vaccinia Virus protein VP39"/>
    <property type="match status" value="1"/>
</dbReference>
<keyword evidence="2" id="KW-0808">Transferase</keyword>
<dbReference type="AlphaFoldDB" id="A0A1D7VIW9"/>
<sequence>MENQRCDGWAVGAAYDRYMGRWSRLVAEEFTAWLHCPAGLRYLDVGCGTGVLSAVLASRCHPRLTVGIDRSDAFVDAARSAAPPSTHFVVADAMSLPVRAEAWDVAVSGLALNFFPAPTAAVAEMARAVRPGGLIAAYVWDYADGMGFVRRFWDAATEVDPSAAALDEGRRFTVCRPEPLRAVWAGAGLVDVATTSIEVPTDFVDFADLSEPFLAGQGPAPSWAAALAPAERDRVRDALGAAVPRRPDGSLSLTARAWAVRGRKGGRAADRRR</sequence>
<protein>
    <submittedName>
        <fullName evidence="2">Methyltransferase</fullName>
    </submittedName>
</protein>
<organism evidence="2 3">
    <name type="scientific">Streptomyces lydicus</name>
    <dbReference type="NCBI Taxonomy" id="47763"/>
    <lineage>
        <taxon>Bacteria</taxon>
        <taxon>Bacillati</taxon>
        <taxon>Actinomycetota</taxon>
        <taxon>Actinomycetes</taxon>
        <taxon>Kitasatosporales</taxon>
        <taxon>Streptomycetaceae</taxon>
        <taxon>Streptomyces</taxon>
    </lineage>
</organism>
<dbReference type="InterPro" id="IPR029063">
    <property type="entry name" value="SAM-dependent_MTases_sf"/>
</dbReference>
<evidence type="ECO:0000313" key="2">
    <source>
        <dbReference type="EMBL" id="AOP46667.1"/>
    </source>
</evidence>
<dbReference type="PANTHER" id="PTHR43591">
    <property type="entry name" value="METHYLTRANSFERASE"/>
    <property type="match status" value="1"/>
</dbReference>
<name>A0A1D7VIW9_9ACTN</name>
<keyword evidence="2" id="KW-0489">Methyltransferase</keyword>
<accession>A0A1D7VIW9</accession>
<dbReference type="InterPro" id="IPR013216">
    <property type="entry name" value="Methyltransf_11"/>
</dbReference>
<proteinExistence type="predicted"/>
<dbReference type="CDD" id="cd02440">
    <property type="entry name" value="AdoMet_MTases"/>
    <property type="match status" value="1"/>
</dbReference>
<dbReference type="OrthoDB" id="9795634at2"/>
<reference evidence="2 3" key="1">
    <citation type="submission" date="2016-09" db="EMBL/GenBank/DDBJ databases">
        <title>Complete genome sequencing of Streptomyces lydicus 103 and metabolic pathways analysis of antibiotic biosynthesis.</title>
        <authorList>
            <person name="Jia N."/>
            <person name="Ding M.-Z."/>
            <person name="Gao F."/>
            <person name="Yuan Y.-J."/>
        </authorList>
    </citation>
    <scope>NUCLEOTIDE SEQUENCE [LARGE SCALE GENOMIC DNA]</scope>
    <source>
        <strain evidence="2 3">103</strain>
    </source>
</reference>
<gene>
    <name evidence="2" type="ORF">SL103_10830</name>
</gene>
<keyword evidence="3" id="KW-1185">Reference proteome</keyword>
<dbReference type="KEGG" id="slc:SL103_10830"/>
<feature type="domain" description="Methyltransferase type 11" evidence="1">
    <location>
        <begin position="43"/>
        <end position="136"/>
    </location>
</feature>
<dbReference type="PANTHER" id="PTHR43591:SF24">
    <property type="entry name" value="2-METHOXY-6-POLYPRENYL-1,4-BENZOQUINOL METHYLASE, MITOCHONDRIAL"/>
    <property type="match status" value="1"/>
</dbReference>